<dbReference type="EMBL" id="SORE01000028">
    <property type="protein sequence ID" value="TDY39029.1"/>
    <property type="molecule type" value="Genomic_DNA"/>
</dbReference>
<dbReference type="OrthoDB" id="573392at2"/>
<organism evidence="2 3">
    <name type="scientific">Paraburkholderia rhizosphaerae</name>
    <dbReference type="NCBI Taxonomy" id="480658"/>
    <lineage>
        <taxon>Bacteria</taxon>
        <taxon>Pseudomonadati</taxon>
        <taxon>Pseudomonadota</taxon>
        <taxon>Betaproteobacteria</taxon>
        <taxon>Burkholderiales</taxon>
        <taxon>Burkholderiaceae</taxon>
        <taxon>Paraburkholderia</taxon>
    </lineage>
</organism>
<dbReference type="InterPro" id="IPR042204">
    <property type="entry name" value="2Fe-2S-bd_N"/>
</dbReference>
<reference evidence="2 3" key="1">
    <citation type="submission" date="2019-03" db="EMBL/GenBank/DDBJ databases">
        <title>Genomic Encyclopedia of Type Strains, Phase III (KMG-III): the genomes of soil and plant-associated and newly described type strains.</title>
        <authorList>
            <person name="Whitman W."/>
        </authorList>
    </citation>
    <scope>NUCLEOTIDE SEQUENCE [LARGE SCALE GENOMIC DNA]</scope>
    <source>
        <strain evidence="2 3">LMG 29544</strain>
    </source>
</reference>
<name>A0A4R8LAC7_9BURK</name>
<dbReference type="Gene3D" id="3.10.20.440">
    <property type="entry name" value="2Fe-2S iron-sulphur cluster binding domain, sarcosine oxidase, alpha subunit, N-terminal domain"/>
    <property type="match status" value="1"/>
</dbReference>
<dbReference type="Pfam" id="PF13510">
    <property type="entry name" value="Fer2_4"/>
    <property type="match status" value="1"/>
</dbReference>
<dbReference type="GO" id="GO:0051536">
    <property type="term" value="F:iron-sulfur cluster binding"/>
    <property type="evidence" value="ECO:0007669"/>
    <property type="project" value="InterPro"/>
</dbReference>
<comment type="caution">
    <text evidence="2">The sequence shown here is derived from an EMBL/GenBank/DDBJ whole genome shotgun (WGS) entry which is preliminary data.</text>
</comment>
<dbReference type="SUPFAM" id="SSF54292">
    <property type="entry name" value="2Fe-2S ferredoxin-like"/>
    <property type="match status" value="1"/>
</dbReference>
<sequence length="104" mass="11376">MKILERKYDIQRLDDPKTTITIDGQPVLAALGETVWSVLAAVGVRQLGRNDSGQVMGAYCGMGVCYCCLVSIDGRYKRRACQTTVRPGMKVETSGNRLEHGGLK</sequence>
<evidence type="ECO:0000256" key="1">
    <source>
        <dbReference type="ARBA" id="ARBA00023002"/>
    </source>
</evidence>
<dbReference type="AlphaFoldDB" id="A0A4R8LAC7"/>
<dbReference type="RefSeq" id="WP_134196537.1">
    <property type="nucleotide sequence ID" value="NZ_JBHLUW010000024.1"/>
</dbReference>
<dbReference type="InterPro" id="IPR036010">
    <property type="entry name" value="2Fe-2S_ferredoxin-like_sf"/>
</dbReference>
<evidence type="ECO:0000313" key="2">
    <source>
        <dbReference type="EMBL" id="TDY39029.1"/>
    </source>
</evidence>
<keyword evidence="1" id="KW-0560">Oxidoreductase</keyword>
<protein>
    <submittedName>
        <fullName evidence="2">Hydrogen cyanide synthase HcnA</fullName>
    </submittedName>
</protein>
<proteinExistence type="predicted"/>
<accession>A0A4R8LAC7</accession>
<gene>
    <name evidence="2" type="ORF">BX592_12833</name>
</gene>
<keyword evidence="3" id="KW-1185">Reference proteome</keyword>
<dbReference type="GO" id="GO:0016491">
    <property type="term" value="F:oxidoreductase activity"/>
    <property type="evidence" value="ECO:0007669"/>
    <property type="project" value="UniProtKB-KW"/>
</dbReference>
<evidence type="ECO:0000313" key="3">
    <source>
        <dbReference type="Proteomes" id="UP000295509"/>
    </source>
</evidence>
<dbReference type="Proteomes" id="UP000295509">
    <property type="component" value="Unassembled WGS sequence"/>
</dbReference>